<dbReference type="GeneID" id="54283277"/>
<feature type="compositionally biased region" description="Polar residues" evidence="1">
    <location>
        <begin position="206"/>
        <end position="230"/>
    </location>
</feature>
<accession>A0A6A5XTP1</accession>
<feature type="compositionally biased region" description="Polar residues" evidence="1">
    <location>
        <begin position="359"/>
        <end position="368"/>
    </location>
</feature>
<organism evidence="2 3">
    <name type="scientific">Aaosphaeria arxii CBS 175.79</name>
    <dbReference type="NCBI Taxonomy" id="1450172"/>
    <lineage>
        <taxon>Eukaryota</taxon>
        <taxon>Fungi</taxon>
        <taxon>Dikarya</taxon>
        <taxon>Ascomycota</taxon>
        <taxon>Pezizomycotina</taxon>
        <taxon>Dothideomycetes</taxon>
        <taxon>Pleosporomycetidae</taxon>
        <taxon>Pleosporales</taxon>
        <taxon>Pleosporales incertae sedis</taxon>
        <taxon>Aaosphaeria</taxon>
    </lineage>
</organism>
<feature type="compositionally biased region" description="Basic and acidic residues" evidence="1">
    <location>
        <begin position="638"/>
        <end position="656"/>
    </location>
</feature>
<gene>
    <name evidence="2" type="ORF">BU24DRAFT_408813</name>
</gene>
<feature type="region of interest" description="Disordered" evidence="1">
    <location>
        <begin position="865"/>
        <end position="913"/>
    </location>
</feature>
<dbReference type="EMBL" id="ML978069">
    <property type="protein sequence ID" value="KAF2015614.1"/>
    <property type="molecule type" value="Genomic_DNA"/>
</dbReference>
<name>A0A6A5XTP1_9PLEO</name>
<dbReference type="Proteomes" id="UP000799778">
    <property type="component" value="Unassembled WGS sequence"/>
</dbReference>
<dbReference type="AlphaFoldDB" id="A0A6A5XTP1"/>
<feature type="compositionally biased region" description="Low complexity" evidence="1">
    <location>
        <begin position="509"/>
        <end position="526"/>
    </location>
</feature>
<feature type="compositionally biased region" description="Polar residues" evidence="1">
    <location>
        <begin position="31"/>
        <end position="45"/>
    </location>
</feature>
<feature type="region of interest" description="Disordered" evidence="1">
    <location>
        <begin position="1"/>
        <end position="296"/>
    </location>
</feature>
<feature type="compositionally biased region" description="Polar residues" evidence="1">
    <location>
        <begin position="72"/>
        <end position="97"/>
    </location>
</feature>
<evidence type="ECO:0000256" key="1">
    <source>
        <dbReference type="SAM" id="MobiDB-lite"/>
    </source>
</evidence>
<reference evidence="2" key="1">
    <citation type="journal article" date="2020" name="Stud. Mycol.">
        <title>101 Dothideomycetes genomes: a test case for predicting lifestyles and emergence of pathogens.</title>
        <authorList>
            <person name="Haridas S."/>
            <person name="Albert R."/>
            <person name="Binder M."/>
            <person name="Bloem J."/>
            <person name="Labutti K."/>
            <person name="Salamov A."/>
            <person name="Andreopoulos B."/>
            <person name="Baker S."/>
            <person name="Barry K."/>
            <person name="Bills G."/>
            <person name="Bluhm B."/>
            <person name="Cannon C."/>
            <person name="Castanera R."/>
            <person name="Culley D."/>
            <person name="Daum C."/>
            <person name="Ezra D."/>
            <person name="Gonzalez J."/>
            <person name="Henrissat B."/>
            <person name="Kuo A."/>
            <person name="Liang C."/>
            <person name="Lipzen A."/>
            <person name="Lutzoni F."/>
            <person name="Magnuson J."/>
            <person name="Mondo S."/>
            <person name="Nolan M."/>
            <person name="Ohm R."/>
            <person name="Pangilinan J."/>
            <person name="Park H.-J."/>
            <person name="Ramirez L."/>
            <person name="Alfaro M."/>
            <person name="Sun H."/>
            <person name="Tritt A."/>
            <person name="Yoshinaga Y."/>
            <person name="Zwiers L.-H."/>
            <person name="Turgeon B."/>
            <person name="Goodwin S."/>
            <person name="Spatafora J."/>
            <person name="Crous P."/>
            <person name="Grigoriev I."/>
        </authorList>
    </citation>
    <scope>NUCLEOTIDE SEQUENCE</scope>
    <source>
        <strain evidence="2">CBS 175.79</strain>
    </source>
</reference>
<dbReference type="RefSeq" id="XP_033383953.1">
    <property type="nucleotide sequence ID" value="XM_033525880.1"/>
</dbReference>
<feature type="compositionally biased region" description="Acidic residues" evidence="1">
    <location>
        <begin position="426"/>
        <end position="435"/>
    </location>
</feature>
<feature type="region of interest" description="Disordered" evidence="1">
    <location>
        <begin position="607"/>
        <end position="809"/>
    </location>
</feature>
<feature type="region of interest" description="Disordered" evidence="1">
    <location>
        <begin position="337"/>
        <end position="539"/>
    </location>
</feature>
<sequence length="913" mass="103631">MAAATASTSHQSLNPTVEDYDSDVDSVKVSNFNRPPSASQANVTAKRSHPSDLGVDKSPPTEKVVFSDRQSDSGYSSHTAATVSSADSALSANSQSPPVAPVHLEDPEPLLPTPPSPAQRRPTLGDDRRRSNQTSPVKPLQRAPSVSSRNRPARERRPTESRSVDCTDPTCKKCVSSTGPTTSTSTTRGRRPVPPHLDSAVDVSYPPSTRSDPVAPSYTSPNSPTYTRQASYMHGSTVVQPATTTTRRRSSSNARARPQSYHGDPRQPGYSYNMSNVPAPYPSPPQEISQPHGPPPAMSAHFVMQHPGQQHPAMQQQYGGQVHPMYQPPMPGMPHGYYPPHQMQQTSPPYEPQRPHMPTRNSSASFNARGSMYGQPRVTQEQKALPSARYAPQPQVQQALVRQEPLPQKQLKYTGESESEYSSSEGEQEEEEEEVDERRQRRNSRALMPPPKLTPAPVQQNRPSPQRRPSLHRRPNTTPQIYPSERRASVSQPHILSERPREQRESRPSRANSSAQARAQSKARPSMPLKTQSAYDTRDARVIVENGKPRRRKIQAYDVDYNVEDKRRSRVYDFEDKPRQKVIEVEDRRRPRNYEAIERRRSHVAAVEGKRQSKIYVESLSDDSESDDYDDVPPQRRRVQEVYQDERPQRRRKEDMYADDVAPQRRRKDDFYEEEEVMPLQRRRKEEVYDEDAIVPAPRRRKEFYEEEPAPQPPQQPLRRRKTVTEHDSRPSRQAKMQDAVNDIEAYQRQTRGNDVPFNDLTHRAAKRTSRVVRPGDDDDEDGSSHSGGKTRISQSNRTTVTNGNNGDIRLRIDASNPISLHLPGDMEGRTLQINPAEDGMADIVIANQRDTESTYRSERGSMYGTRRAITSSDQARREAEVQSMRSVRTSNSRREERKPLRRSRRDIEIDER</sequence>
<keyword evidence="3" id="KW-1185">Reference proteome</keyword>
<feature type="compositionally biased region" description="Low complexity" evidence="1">
    <location>
        <begin position="175"/>
        <end position="187"/>
    </location>
</feature>
<feature type="compositionally biased region" description="Basic and acidic residues" evidence="1">
    <location>
        <begin position="496"/>
        <end position="508"/>
    </location>
</feature>
<dbReference type="OrthoDB" id="5407458at2759"/>
<feature type="compositionally biased region" description="Acidic residues" evidence="1">
    <location>
        <begin position="620"/>
        <end position="631"/>
    </location>
</feature>
<proteinExistence type="predicted"/>
<evidence type="ECO:0000313" key="2">
    <source>
        <dbReference type="EMBL" id="KAF2015614.1"/>
    </source>
</evidence>
<feature type="compositionally biased region" description="Polar residues" evidence="1">
    <location>
        <begin position="1"/>
        <end position="15"/>
    </location>
</feature>
<evidence type="ECO:0000313" key="3">
    <source>
        <dbReference type="Proteomes" id="UP000799778"/>
    </source>
</evidence>
<protein>
    <submittedName>
        <fullName evidence="2">Uncharacterized protein</fullName>
    </submittedName>
</protein>
<feature type="compositionally biased region" description="Basic and acidic residues" evidence="1">
    <location>
        <begin position="152"/>
        <end position="165"/>
    </location>
</feature>
<feature type="compositionally biased region" description="Polar residues" evidence="1">
    <location>
        <begin position="792"/>
        <end position="806"/>
    </location>
</feature>